<dbReference type="Proteomes" id="UP000594404">
    <property type="component" value="Chromosome"/>
</dbReference>
<evidence type="ECO:0000313" key="2">
    <source>
        <dbReference type="Proteomes" id="UP000594404"/>
    </source>
</evidence>
<reference evidence="1 2" key="1">
    <citation type="journal article" date="2018" name="Emerg. Microbes Infect.">
        <title>Genomic analysis of oral Campylobacter concisus strains identified a potential bacterial molecular marker associated with active Crohn's disease.</title>
        <authorList>
            <person name="Liu F."/>
            <person name="Ma R."/>
            <person name="Tay C.Y.A."/>
            <person name="Octavia S."/>
            <person name="Lan R."/>
            <person name="Chung H.K.L."/>
            <person name="Riordan S.M."/>
            <person name="Grimm M.C."/>
            <person name="Leong R.W."/>
            <person name="Tanaka M.M."/>
            <person name="Connor S."/>
            <person name="Zhang L."/>
        </authorList>
    </citation>
    <scope>NUCLEOTIDE SEQUENCE [LARGE SCALE GENOMIC DNA]</scope>
    <source>
        <strain evidence="1 2">P1CDO3</strain>
    </source>
</reference>
<protein>
    <submittedName>
        <fullName evidence="1">Uncharacterized protein</fullName>
    </submittedName>
</protein>
<accession>A0A7S9RFT1</accession>
<gene>
    <name evidence="1" type="ORF">CVT01_09170</name>
</gene>
<proteinExistence type="predicted"/>
<dbReference type="RefSeq" id="WP_159071729.1">
    <property type="nucleotide sequence ID" value="NZ_CP049266.1"/>
</dbReference>
<organism evidence="1 2">
    <name type="scientific">Campylobacter concisus</name>
    <dbReference type="NCBI Taxonomy" id="199"/>
    <lineage>
        <taxon>Bacteria</taxon>
        <taxon>Pseudomonadati</taxon>
        <taxon>Campylobacterota</taxon>
        <taxon>Epsilonproteobacteria</taxon>
        <taxon>Campylobacterales</taxon>
        <taxon>Campylobacteraceae</taxon>
        <taxon>Campylobacter</taxon>
    </lineage>
</organism>
<evidence type="ECO:0000313" key="1">
    <source>
        <dbReference type="EMBL" id="QPH90988.1"/>
    </source>
</evidence>
<name>A0A7S9RFT1_9BACT</name>
<dbReference type="EMBL" id="CP049266">
    <property type="protein sequence ID" value="QPH90988.1"/>
    <property type="molecule type" value="Genomic_DNA"/>
</dbReference>
<dbReference type="AlphaFoldDB" id="A0A7S9RFT1"/>
<sequence>MACVSATHCMRFIIRQILKFMSEHITALNLVLNVVQPKFSSLLRRVSKILKFAKKAQLNL</sequence>